<accession>A0A2S3VXT3</accession>
<sequence>MTTCGFFSALPTSSQSVTSTVAPSCPTTGCTQPSMTQRSSDRCASFPLARRAVSSPRMLSNRLPLMSTRPACIVMAACSPPMNWQSTMSILLPCAMSMRGHVSSSSAGEKMIPSNVTLPLTCRLPSNVTVPDSSARIRSPSPCTSAVPIS</sequence>
<reference evidence="2 3" key="1">
    <citation type="submission" date="2018-01" db="EMBL/GenBank/DDBJ databases">
        <title>Draft Genome Sequence of Komagataeibacter maltaceti LMG 1529, a Vinegar Producing Acetic Acid Bacterium Isolated from Malt Vinegar Brewery Acetifiers.</title>
        <authorList>
            <person name="Zhang Q."/>
            <person name="Hollensteiner J."/>
            <person name="Poehlein A."/>
            <person name="Daniel R."/>
        </authorList>
    </citation>
    <scope>NUCLEOTIDE SEQUENCE [LARGE SCALE GENOMIC DNA]</scope>
    <source>
        <strain evidence="2 3">LMG 1529</strain>
    </source>
</reference>
<evidence type="ECO:0000313" key="3">
    <source>
        <dbReference type="Proteomes" id="UP000237344"/>
    </source>
</evidence>
<name>A0A2S3VXT3_9PROT</name>
<dbReference type="Proteomes" id="UP000237344">
    <property type="component" value="Unassembled WGS sequence"/>
</dbReference>
<evidence type="ECO:0000313" key="2">
    <source>
        <dbReference type="EMBL" id="POF61432.1"/>
    </source>
</evidence>
<organism evidence="2 3">
    <name type="scientific">Novacetimonas maltaceti</name>
    <dbReference type="NCBI Taxonomy" id="1203393"/>
    <lineage>
        <taxon>Bacteria</taxon>
        <taxon>Pseudomonadati</taxon>
        <taxon>Pseudomonadota</taxon>
        <taxon>Alphaproteobacteria</taxon>
        <taxon>Acetobacterales</taxon>
        <taxon>Acetobacteraceae</taxon>
        <taxon>Novacetimonas</taxon>
    </lineage>
</organism>
<gene>
    <name evidence="2" type="ORF">KMAL_29570</name>
</gene>
<comment type="caution">
    <text evidence="2">The sequence shown here is derived from an EMBL/GenBank/DDBJ whole genome shotgun (WGS) entry which is preliminary data.</text>
</comment>
<keyword evidence="3" id="KW-1185">Reference proteome</keyword>
<feature type="region of interest" description="Disordered" evidence="1">
    <location>
        <begin position="131"/>
        <end position="150"/>
    </location>
</feature>
<evidence type="ECO:0000256" key="1">
    <source>
        <dbReference type="SAM" id="MobiDB-lite"/>
    </source>
</evidence>
<dbReference type="EMBL" id="POTC01000070">
    <property type="protein sequence ID" value="POF61432.1"/>
    <property type="molecule type" value="Genomic_DNA"/>
</dbReference>
<protein>
    <submittedName>
        <fullName evidence="2">Uncharacterized protein</fullName>
    </submittedName>
</protein>
<proteinExistence type="predicted"/>
<dbReference type="AlphaFoldDB" id="A0A2S3VXT3"/>